<evidence type="ECO:0000259" key="7">
    <source>
        <dbReference type="SMART" id="SM00587"/>
    </source>
</evidence>
<dbReference type="InterPro" id="IPR029058">
    <property type="entry name" value="AB_hydrolase_fold"/>
</dbReference>
<dbReference type="GO" id="GO:0006508">
    <property type="term" value="P:proteolysis"/>
    <property type="evidence" value="ECO:0007669"/>
    <property type="project" value="UniProtKB-KW"/>
</dbReference>
<dbReference type="Proteomes" id="UP001151699">
    <property type="component" value="Chromosome C"/>
</dbReference>
<evidence type="ECO:0000313" key="9">
    <source>
        <dbReference type="Proteomes" id="UP001151699"/>
    </source>
</evidence>
<accession>A0A9Q0MPX7</accession>
<sequence>MRLALLVAVIGQVTLVICAAKIPASHFNTLIYREPPVPEPKTPRIPVLESLEQRVDNFNPNNNATYQMRYYRNDEFFVRGGPIFVYVGGEWTISAGSLRGGHMFDMARELGGQMFYTEHRYYGRSFPTPDASLENLQFLNVEQALADLAHFIVYIRGKHPEYSDSEVVLVGGSYSATMVAWFRQKYPHLAVGAWASSAPLLAKVDFIEYKEVVGASIRSVGGEQCFRRLEAAFRQAEQLIENQNFAEFSNRFRTCDIITNDRYDIWSMFGLFSNLLAGIVQYHRTGDIEGVCDILLDPTNDTETDLDAFARWYNLMIFGDDPVDDDCIDANLESDVEFYRNTSWDHYATLTAGRQWLYQTCTEYGWYQTSGSRFQPFGSSFPVELYIRWCSDVYSSTFNAETIQVNIDRKNVKYGGMNPAVSNVYFTQGSIDPWRTMGIQTDLNERSPADVVPGASHCADLSSNSPNDSPRMREVRDRIFSLVKQWIGIDEAFYSSKKFPVNTTSAVLKIKSTDPQKFETFEKEAVIYKTILPSFVDVWKKVGETIEFAPRLILSQDQPKSFLIFEDVCNTGYFSEEPSIGLNLEQSKIALQKLAFVHATSVLCLSKVKINSINPSSYDQFTKSIYNKDNKTVQSYIVDAFQFVLDNANTLGIEGSITAKLKTLASPLISTWTSGNTESLNGFKVFNHGNFWTKNILFKYVKEEYVDAVFVDYHNGYIGSPIVDLMYFFTSSVSFDVIKEHKHELLYVYHESLRFSLQKLNYNGNLPSLSDLQLEFLRSGALEVILSLTIGPYLRFSGYELSSIFKESFINLNSKNILIHYESIINEQLQQFDQMGLLDWGTEYGNESKEYYRIKEDKGLKKITERKESYGIGTNTESEQLRNWNKYGIESNTESEQIRNWNKY</sequence>
<protein>
    <submittedName>
        <fullName evidence="8">Thymus-specific serine protease</fullName>
    </submittedName>
</protein>
<organism evidence="8 9">
    <name type="scientific">Pseudolycoriella hygida</name>
    <dbReference type="NCBI Taxonomy" id="35572"/>
    <lineage>
        <taxon>Eukaryota</taxon>
        <taxon>Metazoa</taxon>
        <taxon>Ecdysozoa</taxon>
        <taxon>Arthropoda</taxon>
        <taxon>Hexapoda</taxon>
        <taxon>Insecta</taxon>
        <taxon>Pterygota</taxon>
        <taxon>Neoptera</taxon>
        <taxon>Endopterygota</taxon>
        <taxon>Diptera</taxon>
        <taxon>Nematocera</taxon>
        <taxon>Sciaroidea</taxon>
        <taxon>Sciaridae</taxon>
        <taxon>Pseudolycoriella</taxon>
    </lineage>
</organism>
<keyword evidence="9" id="KW-1185">Reference proteome</keyword>
<dbReference type="InterPro" id="IPR008758">
    <property type="entry name" value="Peptidase_S28"/>
</dbReference>
<dbReference type="SUPFAM" id="SSF53474">
    <property type="entry name" value="alpha/beta-Hydrolases"/>
    <property type="match status" value="1"/>
</dbReference>
<keyword evidence="4" id="KW-0378">Hydrolase</keyword>
<dbReference type="PANTHER" id="PTHR11010:SF5">
    <property type="entry name" value="RE36938P-RELATED"/>
    <property type="match status" value="1"/>
</dbReference>
<dbReference type="Gene3D" id="3.40.50.1820">
    <property type="entry name" value="alpha/beta hydrolase"/>
    <property type="match status" value="1"/>
</dbReference>
<evidence type="ECO:0000313" key="8">
    <source>
        <dbReference type="EMBL" id="KAJ6635826.1"/>
    </source>
</evidence>
<keyword evidence="3 6" id="KW-0732">Signal</keyword>
<reference evidence="8" key="1">
    <citation type="submission" date="2022-07" db="EMBL/GenBank/DDBJ databases">
        <authorList>
            <person name="Trinca V."/>
            <person name="Uliana J.V.C."/>
            <person name="Torres T.T."/>
            <person name="Ward R.J."/>
            <person name="Monesi N."/>
        </authorList>
    </citation>
    <scope>NUCLEOTIDE SEQUENCE</scope>
    <source>
        <strain evidence="8">HSMRA1968</strain>
        <tissue evidence="8">Whole embryos</tissue>
    </source>
</reference>
<evidence type="ECO:0000256" key="6">
    <source>
        <dbReference type="SAM" id="SignalP"/>
    </source>
</evidence>
<feature type="signal peptide" evidence="6">
    <location>
        <begin position="1"/>
        <end position="19"/>
    </location>
</feature>
<dbReference type="AlphaFoldDB" id="A0A9Q0MPX7"/>
<comment type="similarity">
    <text evidence="1">Belongs to the peptidase S28 family.</text>
</comment>
<dbReference type="InterPro" id="IPR015897">
    <property type="entry name" value="CHK_kinase-like"/>
</dbReference>
<dbReference type="PANTHER" id="PTHR11010">
    <property type="entry name" value="PROTEASE S28 PRO-X CARBOXYPEPTIDASE-RELATED"/>
    <property type="match status" value="1"/>
</dbReference>
<dbReference type="InterPro" id="IPR004119">
    <property type="entry name" value="EcKL"/>
</dbReference>
<name>A0A9Q0MPX7_9DIPT</name>
<dbReference type="Pfam" id="PF05577">
    <property type="entry name" value="Peptidase_S28"/>
    <property type="match status" value="1"/>
</dbReference>
<dbReference type="SUPFAM" id="SSF56112">
    <property type="entry name" value="Protein kinase-like (PK-like)"/>
    <property type="match status" value="1"/>
</dbReference>
<dbReference type="InterPro" id="IPR011009">
    <property type="entry name" value="Kinase-like_dom_sf"/>
</dbReference>
<evidence type="ECO:0000256" key="3">
    <source>
        <dbReference type="ARBA" id="ARBA00022729"/>
    </source>
</evidence>
<dbReference type="InterPro" id="IPR042269">
    <property type="entry name" value="Ser_carbopepase_S28_SKS"/>
</dbReference>
<feature type="domain" description="CHK kinase-like" evidence="7">
    <location>
        <begin position="563"/>
        <end position="759"/>
    </location>
</feature>
<gene>
    <name evidence="8" type="primary">Prss16_1</name>
    <name evidence="8" type="ORF">Bhyg_14412</name>
</gene>
<comment type="caution">
    <text evidence="8">The sequence shown here is derived from an EMBL/GenBank/DDBJ whole genome shotgun (WGS) entry which is preliminary data.</text>
</comment>
<keyword evidence="2 8" id="KW-0645">Protease</keyword>
<dbReference type="OrthoDB" id="1735038at2759"/>
<dbReference type="SMART" id="SM00587">
    <property type="entry name" value="CHK"/>
    <property type="match status" value="1"/>
</dbReference>
<proteinExistence type="inferred from homology"/>
<dbReference type="GO" id="GO:0070008">
    <property type="term" value="F:serine-type exopeptidase activity"/>
    <property type="evidence" value="ECO:0007669"/>
    <property type="project" value="InterPro"/>
</dbReference>
<dbReference type="EMBL" id="WJQU01000004">
    <property type="protein sequence ID" value="KAJ6635826.1"/>
    <property type="molecule type" value="Genomic_DNA"/>
</dbReference>
<feature type="chain" id="PRO_5040281197" evidence="6">
    <location>
        <begin position="20"/>
        <end position="904"/>
    </location>
</feature>
<keyword evidence="5" id="KW-0325">Glycoprotein</keyword>
<evidence type="ECO:0000256" key="2">
    <source>
        <dbReference type="ARBA" id="ARBA00022670"/>
    </source>
</evidence>
<dbReference type="Gene3D" id="1.20.120.980">
    <property type="entry name" value="Serine carboxypeptidase S28, SKS domain"/>
    <property type="match status" value="1"/>
</dbReference>
<evidence type="ECO:0000256" key="4">
    <source>
        <dbReference type="ARBA" id="ARBA00022801"/>
    </source>
</evidence>
<evidence type="ECO:0000256" key="1">
    <source>
        <dbReference type="ARBA" id="ARBA00011079"/>
    </source>
</evidence>
<dbReference type="Pfam" id="PF02958">
    <property type="entry name" value="EcKL"/>
    <property type="match status" value="1"/>
</dbReference>
<dbReference type="GO" id="GO:0008239">
    <property type="term" value="F:dipeptidyl-peptidase activity"/>
    <property type="evidence" value="ECO:0007669"/>
    <property type="project" value="TreeGrafter"/>
</dbReference>
<evidence type="ECO:0000256" key="5">
    <source>
        <dbReference type="ARBA" id="ARBA00023180"/>
    </source>
</evidence>